<feature type="region of interest" description="Disordered" evidence="1">
    <location>
        <begin position="247"/>
        <end position="295"/>
    </location>
</feature>
<evidence type="ECO:0000313" key="5">
    <source>
        <dbReference type="Proteomes" id="UP000297245"/>
    </source>
</evidence>
<keyword evidence="2" id="KW-0812">Transmembrane</keyword>
<dbReference type="OrthoDB" id="10678616at2759"/>
<organism evidence="4 5">
    <name type="scientific">Dendrothele bispora (strain CBS 962.96)</name>
    <dbReference type="NCBI Taxonomy" id="1314807"/>
    <lineage>
        <taxon>Eukaryota</taxon>
        <taxon>Fungi</taxon>
        <taxon>Dikarya</taxon>
        <taxon>Basidiomycota</taxon>
        <taxon>Agaricomycotina</taxon>
        <taxon>Agaricomycetes</taxon>
        <taxon>Agaricomycetidae</taxon>
        <taxon>Agaricales</taxon>
        <taxon>Agaricales incertae sedis</taxon>
        <taxon>Dendrothele</taxon>
    </lineage>
</organism>
<proteinExistence type="predicted"/>
<name>A0A4S8M2U4_DENBC</name>
<feature type="compositionally biased region" description="Basic residues" evidence="1">
    <location>
        <begin position="248"/>
        <end position="259"/>
    </location>
</feature>
<keyword evidence="2" id="KW-0472">Membrane</keyword>
<evidence type="ECO:0000313" key="4">
    <source>
        <dbReference type="EMBL" id="THU95998.1"/>
    </source>
</evidence>
<sequence length="365" mass="38647">MTATTSNFLSRALLSLLTLSSLPFVAWGAGVQFINDEAFACAPTFNLRWQGGTPPYTTAVETTARYVPSAQSVGLVTTGNKHTGNDTSLSLSIPQGFDHFNSTVIDNGGGNDTFSLHIFYPINAQCGPGTSADTGSVPTTSNSSSTQSDSSTPTSSISSTQTPSDPNSSPDLSPNHRKTLIGAIAGGVVGALVFICLLALLLYKRHKTKNSNPDEFKPDDIRRIDPFPLPPLSERNGMTAHFPAVHLGSKKHRESRRYTRGSSSATTDSTHAQAQVGNNPIQVPPAVSPHPNLDNAATQNQAQSLRYVPSPTSPQLVQQEPVPGAPSGLETLQHQLRLLLFSPTSVHMAGHEPGAQPPPPVYSPV</sequence>
<feature type="region of interest" description="Disordered" evidence="1">
    <location>
        <begin position="130"/>
        <end position="174"/>
    </location>
</feature>
<evidence type="ECO:0008006" key="6">
    <source>
        <dbReference type="Google" id="ProtNLM"/>
    </source>
</evidence>
<evidence type="ECO:0000256" key="1">
    <source>
        <dbReference type="SAM" id="MobiDB-lite"/>
    </source>
</evidence>
<protein>
    <recommendedName>
        <fullName evidence="6">Mid2 domain-containing protein</fullName>
    </recommendedName>
</protein>
<feature type="signal peptide" evidence="3">
    <location>
        <begin position="1"/>
        <end position="28"/>
    </location>
</feature>
<feature type="chain" id="PRO_5020765288" description="Mid2 domain-containing protein" evidence="3">
    <location>
        <begin position="29"/>
        <end position="365"/>
    </location>
</feature>
<evidence type="ECO:0000256" key="3">
    <source>
        <dbReference type="SAM" id="SignalP"/>
    </source>
</evidence>
<gene>
    <name evidence="4" type="ORF">K435DRAFT_858988</name>
</gene>
<evidence type="ECO:0000256" key="2">
    <source>
        <dbReference type="SAM" id="Phobius"/>
    </source>
</evidence>
<feature type="transmembrane region" description="Helical" evidence="2">
    <location>
        <begin position="180"/>
        <end position="203"/>
    </location>
</feature>
<accession>A0A4S8M2U4</accession>
<dbReference type="AlphaFoldDB" id="A0A4S8M2U4"/>
<keyword evidence="5" id="KW-1185">Reference proteome</keyword>
<feature type="compositionally biased region" description="Polar residues" evidence="1">
    <location>
        <begin position="260"/>
        <end position="281"/>
    </location>
</feature>
<keyword evidence="3" id="KW-0732">Signal</keyword>
<dbReference type="Proteomes" id="UP000297245">
    <property type="component" value="Unassembled WGS sequence"/>
</dbReference>
<feature type="region of interest" description="Disordered" evidence="1">
    <location>
        <begin position="308"/>
        <end position="328"/>
    </location>
</feature>
<keyword evidence="2" id="KW-1133">Transmembrane helix</keyword>
<dbReference type="EMBL" id="ML179187">
    <property type="protein sequence ID" value="THU95998.1"/>
    <property type="molecule type" value="Genomic_DNA"/>
</dbReference>
<feature type="compositionally biased region" description="Low complexity" evidence="1">
    <location>
        <begin position="134"/>
        <end position="173"/>
    </location>
</feature>
<reference evidence="4 5" key="1">
    <citation type="journal article" date="2019" name="Nat. Ecol. Evol.">
        <title>Megaphylogeny resolves global patterns of mushroom evolution.</title>
        <authorList>
            <person name="Varga T."/>
            <person name="Krizsan K."/>
            <person name="Foldi C."/>
            <person name="Dima B."/>
            <person name="Sanchez-Garcia M."/>
            <person name="Sanchez-Ramirez S."/>
            <person name="Szollosi G.J."/>
            <person name="Szarkandi J.G."/>
            <person name="Papp V."/>
            <person name="Albert L."/>
            <person name="Andreopoulos W."/>
            <person name="Angelini C."/>
            <person name="Antonin V."/>
            <person name="Barry K.W."/>
            <person name="Bougher N.L."/>
            <person name="Buchanan P."/>
            <person name="Buyck B."/>
            <person name="Bense V."/>
            <person name="Catcheside P."/>
            <person name="Chovatia M."/>
            <person name="Cooper J."/>
            <person name="Damon W."/>
            <person name="Desjardin D."/>
            <person name="Finy P."/>
            <person name="Geml J."/>
            <person name="Haridas S."/>
            <person name="Hughes K."/>
            <person name="Justo A."/>
            <person name="Karasinski D."/>
            <person name="Kautmanova I."/>
            <person name="Kiss B."/>
            <person name="Kocsube S."/>
            <person name="Kotiranta H."/>
            <person name="LaButti K.M."/>
            <person name="Lechner B.E."/>
            <person name="Liimatainen K."/>
            <person name="Lipzen A."/>
            <person name="Lukacs Z."/>
            <person name="Mihaltcheva S."/>
            <person name="Morgado L.N."/>
            <person name="Niskanen T."/>
            <person name="Noordeloos M.E."/>
            <person name="Ohm R.A."/>
            <person name="Ortiz-Santana B."/>
            <person name="Ovrebo C."/>
            <person name="Racz N."/>
            <person name="Riley R."/>
            <person name="Savchenko A."/>
            <person name="Shiryaev A."/>
            <person name="Soop K."/>
            <person name="Spirin V."/>
            <person name="Szebenyi C."/>
            <person name="Tomsovsky M."/>
            <person name="Tulloss R.E."/>
            <person name="Uehling J."/>
            <person name="Grigoriev I.V."/>
            <person name="Vagvolgyi C."/>
            <person name="Papp T."/>
            <person name="Martin F.M."/>
            <person name="Miettinen O."/>
            <person name="Hibbett D.S."/>
            <person name="Nagy L.G."/>
        </authorList>
    </citation>
    <scope>NUCLEOTIDE SEQUENCE [LARGE SCALE GENOMIC DNA]</scope>
    <source>
        <strain evidence="4 5">CBS 962.96</strain>
    </source>
</reference>